<keyword evidence="11" id="KW-1185">Reference proteome</keyword>
<dbReference type="GO" id="GO:0016175">
    <property type="term" value="F:superoxide-generating NAD(P)H oxidase activity"/>
    <property type="evidence" value="ECO:0007669"/>
    <property type="project" value="TreeGrafter"/>
</dbReference>
<protein>
    <recommendedName>
        <fullName evidence="9">FAD-binding FR-type domain-containing protein</fullName>
    </recommendedName>
</protein>
<dbReference type="GO" id="GO:0005886">
    <property type="term" value="C:plasma membrane"/>
    <property type="evidence" value="ECO:0007669"/>
    <property type="project" value="TreeGrafter"/>
</dbReference>
<dbReference type="Pfam" id="PF08030">
    <property type="entry name" value="NAD_binding_6"/>
    <property type="match status" value="1"/>
</dbReference>
<dbReference type="CDD" id="cd06186">
    <property type="entry name" value="NOX_Duox_like_FAD_NADP"/>
    <property type="match status" value="1"/>
</dbReference>
<dbReference type="GO" id="GO:0006811">
    <property type="term" value="P:monoatomic ion transport"/>
    <property type="evidence" value="ECO:0007669"/>
    <property type="project" value="UniProtKB-KW"/>
</dbReference>
<dbReference type="InterPro" id="IPR013112">
    <property type="entry name" value="FAD-bd_8"/>
</dbReference>
<proteinExistence type="predicted"/>
<evidence type="ECO:0000256" key="1">
    <source>
        <dbReference type="ARBA" id="ARBA00004141"/>
    </source>
</evidence>
<dbReference type="InterPro" id="IPR013121">
    <property type="entry name" value="Fe_red_NAD-bd_6"/>
</dbReference>
<gene>
    <name evidence="10" type="ORF">M427DRAFT_29392</name>
</gene>
<keyword evidence="7 8" id="KW-0472">Membrane</keyword>
<dbReference type="InterPro" id="IPR017927">
    <property type="entry name" value="FAD-bd_FR_type"/>
</dbReference>
<keyword evidence="2 8" id="KW-0812">Transmembrane</keyword>
<evidence type="ECO:0000256" key="2">
    <source>
        <dbReference type="ARBA" id="ARBA00022692"/>
    </source>
</evidence>
<evidence type="ECO:0000313" key="11">
    <source>
        <dbReference type="Proteomes" id="UP000070544"/>
    </source>
</evidence>
<dbReference type="SUPFAM" id="SSF63380">
    <property type="entry name" value="Riboflavin synthase domain-like"/>
    <property type="match status" value="1"/>
</dbReference>
<evidence type="ECO:0000256" key="5">
    <source>
        <dbReference type="ARBA" id="ARBA00023002"/>
    </source>
</evidence>
<dbReference type="OMA" id="CWHETTC"/>
<dbReference type="PANTHER" id="PTHR11972:SF69">
    <property type="entry name" value="FERRIC REDUCTION OXIDASE 6-RELATED"/>
    <property type="match status" value="1"/>
</dbReference>
<keyword evidence="6" id="KW-0813">Transport</keyword>
<comment type="subcellular location">
    <subcellularLocation>
        <location evidence="1">Membrane</location>
        <topology evidence="1">Multi-pass membrane protein</topology>
    </subcellularLocation>
</comment>
<dbReference type="InterPro" id="IPR039261">
    <property type="entry name" value="FNR_nucleotide-bd"/>
</dbReference>
<dbReference type="EMBL" id="KQ965740">
    <property type="protein sequence ID" value="KXS18948.1"/>
    <property type="molecule type" value="Genomic_DNA"/>
</dbReference>
<dbReference type="Pfam" id="PF01794">
    <property type="entry name" value="Ferric_reduct"/>
    <property type="match status" value="1"/>
</dbReference>
<dbReference type="Proteomes" id="UP000070544">
    <property type="component" value="Unassembled WGS sequence"/>
</dbReference>
<dbReference type="Gene3D" id="2.40.30.10">
    <property type="entry name" value="Translation factors"/>
    <property type="match status" value="1"/>
</dbReference>
<name>A0A139AQE7_GONPJ</name>
<evidence type="ECO:0000256" key="6">
    <source>
        <dbReference type="ARBA" id="ARBA00023065"/>
    </source>
</evidence>
<dbReference type="OrthoDB" id="5532842at2759"/>
<feature type="domain" description="FAD-binding FR-type" evidence="9">
    <location>
        <begin position="252"/>
        <end position="365"/>
    </location>
</feature>
<evidence type="ECO:0000256" key="8">
    <source>
        <dbReference type="SAM" id="Phobius"/>
    </source>
</evidence>
<accession>A0A139AQE7</accession>
<evidence type="ECO:0000256" key="4">
    <source>
        <dbReference type="ARBA" id="ARBA00022989"/>
    </source>
</evidence>
<dbReference type="Gene3D" id="3.40.50.80">
    <property type="entry name" value="Nucleotide-binding domain of ferredoxin-NADP reductase (FNR) module"/>
    <property type="match status" value="1"/>
</dbReference>
<keyword evidence="3" id="KW-0249">Electron transport</keyword>
<reference evidence="10 11" key="1">
    <citation type="journal article" date="2015" name="Genome Biol. Evol.">
        <title>Phylogenomic analyses indicate that early fungi evolved digesting cell walls of algal ancestors of land plants.</title>
        <authorList>
            <person name="Chang Y."/>
            <person name="Wang S."/>
            <person name="Sekimoto S."/>
            <person name="Aerts A.L."/>
            <person name="Choi C."/>
            <person name="Clum A."/>
            <person name="LaButti K.M."/>
            <person name="Lindquist E.A."/>
            <person name="Yee Ngan C."/>
            <person name="Ohm R.A."/>
            <person name="Salamov A.A."/>
            <person name="Grigoriev I.V."/>
            <person name="Spatafora J.W."/>
            <person name="Berbee M.L."/>
        </authorList>
    </citation>
    <scope>NUCLEOTIDE SEQUENCE [LARGE SCALE GENOMIC DNA]</scope>
    <source>
        <strain evidence="10 11">JEL478</strain>
    </source>
</reference>
<dbReference type="SFLD" id="SFLDS00052">
    <property type="entry name" value="Ferric_Reductase_Domain"/>
    <property type="match status" value="1"/>
</dbReference>
<keyword evidence="4 8" id="KW-1133">Transmembrane helix</keyword>
<dbReference type="AlphaFoldDB" id="A0A139AQE7"/>
<evidence type="ECO:0000259" key="9">
    <source>
        <dbReference type="PROSITE" id="PS51384"/>
    </source>
</evidence>
<feature type="transmembrane region" description="Helical" evidence="8">
    <location>
        <begin position="201"/>
        <end position="223"/>
    </location>
</feature>
<dbReference type="InterPro" id="IPR013130">
    <property type="entry name" value="Fe3_Rdtase_TM_dom"/>
</dbReference>
<feature type="transmembrane region" description="Helical" evidence="8">
    <location>
        <begin position="6"/>
        <end position="28"/>
    </location>
</feature>
<dbReference type="InterPro" id="IPR050369">
    <property type="entry name" value="RBOH/FRE"/>
</dbReference>
<sequence length="597" mass="66114">MVATVAPAAILVATLCLILFTASTRHIAHVVRRTIRRKKHLDATVNYWKESTTIPPPPQGLGEFLQLTFYTLLNLLLLLVPTSADYAGQTLEWSIGRRSALLGMGNGFFVVVCATRNSVVTVLTGVPFERTVAWHRWCGKMCWLMLTIHTSCFLQFYDLAGPVIDYFSDDPSNRYGLAAWLALSLLTLLSHSLFRRRFFRTFYYSHAVLTPLYFALGALHVYYRPGSPSSFLAFSGPGLILYAADRLLRRWKSSVPVPLADMAVLGSDAGGGRVIRLSFRHPMVRNEAGQYVFLCAPAMAWLEWYPFTISSEPDLLESNLPLTVHIKSLGDWTRHLHREAHRRLAEGDAAISLRVDGPYGRSSVDFCDAGVVVLFGGGVGITPMIAVAGDVVARMENGLAYTVHSVTFIWCVHHPDQLSWFADALVSLRARALALPAGFSASLRVHLTRGRWGNTSLHPDEAKDLLREGRPDAKTVLREMRWENPGEDVAVGVCGPKGMVREVRNAAAAESDGSGTFRTRRGTHDSLSGSRSLRLYLTDLDDILHNAKEGTLAQVEGTFTKEKTTNVAAVEDFWEAGRKRIEVGKAIFYVAHAPLPY</sequence>
<evidence type="ECO:0000256" key="3">
    <source>
        <dbReference type="ARBA" id="ARBA00022982"/>
    </source>
</evidence>
<keyword evidence="5" id="KW-0560">Oxidoreductase</keyword>
<dbReference type="SUPFAM" id="SSF52343">
    <property type="entry name" value="Ferredoxin reductase-like, C-terminal NADP-linked domain"/>
    <property type="match status" value="1"/>
</dbReference>
<dbReference type="PROSITE" id="PS51384">
    <property type="entry name" value="FAD_FR"/>
    <property type="match status" value="1"/>
</dbReference>
<dbReference type="STRING" id="1344416.A0A139AQE7"/>
<dbReference type="InterPro" id="IPR017938">
    <property type="entry name" value="Riboflavin_synthase-like_b-brl"/>
</dbReference>
<evidence type="ECO:0000256" key="7">
    <source>
        <dbReference type="ARBA" id="ARBA00023136"/>
    </source>
</evidence>
<feature type="transmembrane region" description="Helical" evidence="8">
    <location>
        <begin position="138"/>
        <end position="157"/>
    </location>
</feature>
<feature type="transmembrane region" description="Helical" evidence="8">
    <location>
        <begin position="177"/>
        <end position="194"/>
    </location>
</feature>
<dbReference type="PANTHER" id="PTHR11972">
    <property type="entry name" value="NADPH OXIDASE"/>
    <property type="match status" value="1"/>
</dbReference>
<dbReference type="SFLD" id="SFLDG01168">
    <property type="entry name" value="Ferric_reductase_subgroup_(FRE"/>
    <property type="match status" value="1"/>
</dbReference>
<evidence type="ECO:0000313" key="10">
    <source>
        <dbReference type="EMBL" id="KXS18948.1"/>
    </source>
</evidence>
<keyword evidence="6" id="KW-0406">Ion transport</keyword>
<dbReference type="Pfam" id="PF08022">
    <property type="entry name" value="FAD_binding_8"/>
    <property type="match status" value="1"/>
</dbReference>
<organism evidence="10 11">
    <name type="scientific">Gonapodya prolifera (strain JEL478)</name>
    <name type="common">Monoblepharis prolifera</name>
    <dbReference type="NCBI Taxonomy" id="1344416"/>
    <lineage>
        <taxon>Eukaryota</taxon>
        <taxon>Fungi</taxon>
        <taxon>Fungi incertae sedis</taxon>
        <taxon>Chytridiomycota</taxon>
        <taxon>Chytridiomycota incertae sedis</taxon>
        <taxon>Monoblepharidomycetes</taxon>
        <taxon>Monoblepharidales</taxon>
        <taxon>Gonapodyaceae</taxon>
        <taxon>Gonapodya</taxon>
    </lineage>
</organism>